<evidence type="ECO:0000313" key="2">
    <source>
        <dbReference type="EMBL" id="RDD82557.1"/>
    </source>
</evidence>
<evidence type="ECO:0000313" key="3">
    <source>
        <dbReference type="Proteomes" id="UP000253782"/>
    </source>
</evidence>
<evidence type="ECO:0000256" key="1">
    <source>
        <dbReference type="SAM" id="Phobius"/>
    </source>
</evidence>
<sequence>MLKRSLIVLTVVAGLAGAVVWACGPDFPNQLLDHREGALKSTPQNSFAFEAKHLLVATDALQPQETNIYSTDKDDKQRQAKMLGLTPEQAERVATLRDADTGSAAYEDGKDLPADLRWYTAGAVDYSNGAMACEGSDESEMSDAERQACAQPDAEAWAHAAASFEHVLALPPEQAKLRSVWAAYMLGSIHAKQAEAQAGDAAVFNRERDAAVKFFELARARAVAGASDTQGLAVASFGEQARLYLYNGARQCSWADLYNGNDCGDGIAAADIKHAIALYAAQAGHGSDSAVLSLAAIAGDVLKSSERTAAIVDGPVSQRLLVTYALARMDTTDADIAADITADTGAAAKQTAKANPALLALVDAIERQGLDRVSGADRLAALSYQIGRYDLAAKLVDKAPGPLASWVRAKLALRKGDLAAAGAAYAEAAKAFPKADDPKASLEVDSMHLLIAESGVLALARGEYVEAMGHLYDAANAVGGSGNTYDESSGSGIGYGNDAAYVAERVLTVDELKSFIDARAPASPAPSPASAKSTQEAWAYGQTPLADELRWLLARRLMRAARYDEAQNYFPARGDRRFATSDQPVVDLRAKAREYAKAVHDSDHAWTDIGRAEARYAAAVIAREQGMELLGYQQGPDYQDNGGGYPGGSGHTANDLKGSYVTEGERQRFAGSGAMPELRFHYRYLAVNRASSAADLLPPRSQAFAAVLCKATGWMLDGPGGGFYDGPGATADGSPATEPVDERSKRVKELYTRYVKQGAYVPWADDFGRSCEEPNFDAARKLKRAQQMVAIKHYVRRNKLYALGGFVVVLGAIAAWFIRRRRQRAVQ</sequence>
<dbReference type="AlphaFoldDB" id="A0A369UQ14"/>
<keyword evidence="3" id="KW-1185">Reference proteome</keyword>
<dbReference type="OrthoDB" id="179859at2"/>
<name>A0A369UQ14_9GAMM</name>
<gene>
    <name evidence="2" type="ORF">DVJ77_06415</name>
</gene>
<keyword evidence="1" id="KW-0812">Transmembrane</keyword>
<keyword evidence="1" id="KW-0472">Membrane</keyword>
<keyword evidence="1" id="KW-1133">Transmembrane helix</keyword>
<organism evidence="2 3">
    <name type="scientific">Dyella tabacisoli</name>
    <dbReference type="NCBI Taxonomy" id="2282381"/>
    <lineage>
        <taxon>Bacteria</taxon>
        <taxon>Pseudomonadati</taxon>
        <taxon>Pseudomonadota</taxon>
        <taxon>Gammaproteobacteria</taxon>
        <taxon>Lysobacterales</taxon>
        <taxon>Rhodanobacteraceae</taxon>
        <taxon>Dyella</taxon>
    </lineage>
</organism>
<accession>A0A369UQ14</accession>
<feature type="transmembrane region" description="Helical" evidence="1">
    <location>
        <begin position="800"/>
        <end position="818"/>
    </location>
</feature>
<protein>
    <submittedName>
        <fullName evidence="2">Uncharacterized protein</fullName>
    </submittedName>
</protein>
<reference evidence="2 3" key="1">
    <citation type="submission" date="2018-07" db="EMBL/GenBank/DDBJ databases">
        <title>Dyella tabacisoli L4-6T, whole genome shotgun sequence.</title>
        <authorList>
            <person name="Zhou X.-K."/>
            <person name="Li W.-J."/>
            <person name="Duan Y.-Q."/>
        </authorList>
    </citation>
    <scope>NUCLEOTIDE SEQUENCE [LARGE SCALE GENOMIC DNA]</scope>
    <source>
        <strain evidence="2 3">L4-6</strain>
    </source>
</reference>
<dbReference type="EMBL" id="QQAH01000005">
    <property type="protein sequence ID" value="RDD82557.1"/>
    <property type="molecule type" value="Genomic_DNA"/>
</dbReference>
<dbReference type="RefSeq" id="WP_114844621.1">
    <property type="nucleotide sequence ID" value="NZ_JBHSPE010000001.1"/>
</dbReference>
<comment type="caution">
    <text evidence="2">The sequence shown here is derived from an EMBL/GenBank/DDBJ whole genome shotgun (WGS) entry which is preliminary data.</text>
</comment>
<dbReference type="Proteomes" id="UP000253782">
    <property type="component" value="Unassembled WGS sequence"/>
</dbReference>
<proteinExistence type="predicted"/>